<dbReference type="Proteomes" id="UP000011991">
    <property type="component" value="Unassembled WGS sequence"/>
</dbReference>
<protein>
    <submittedName>
        <fullName evidence="1">Uncharacterized protein</fullName>
    </submittedName>
</protein>
<keyword evidence="2" id="KW-1185">Reference proteome</keyword>
<gene>
    <name evidence="1" type="ORF">RMSM_04862</name>
</gene>
<dbReference type="EMBL" id="ANOG01000694">
    <property type="protein sequence ID" value="EMI18209.1"/>
    <property type="molecule type" value="Genomic_DNA"/>
</dbReference>
<sequence length="48" mass="5454">MVLIIPAANRKREGTNPAEVNRCSWKGYGVGATQTSDRHFCRQCEDRM</sequence>
<evidence type="ECO:0000313" key="1">
    <source>
        <dbReference type="EMBL" id="EMI18209.1"/>
    </source>
</evidence>
<accession>M5RW83</accession>
<organism evidence="1 2">
    <name type="scientific">Rhodopirellula maiorica SM1</name>
    <dbReference type="NCBI Taxonomy" id="1265738"/>
    <lineage>
        <taxon>Bacteria</taxon>
        <taxon>Pseudomonadati</taxon>
        <taxon>Planctomycetota</taxon>
        <taxon>Planctomycetia</taxon>
        <taxon>Pirellulales</taxon>
        <taxon>Pirellulaceae</taxon>
        <taxon>Novipirellula</taxon>
    </lineage>
</organism>
<proteinExistence type="predicted"/>
<evidence type="ECO:0000313" key="2">
    <source>
        <dbReference type="Proteomes" id="UP000011991"/>
    </source>
</evidence>
<comment type="caution">
    <text evidence="1">The sequence shown here is derived from an EMBL/GenBank/DDBJ whole genome shotgun (WGS) entry which is preliminary data.</text>
</comment>
<name>M5RW83_9BACT</name>
<dbReference type="PATRIC" id="fig|1265738.3.peg.4885"/>
<reference evidence="1 2" key="1">
    <citation type="journal article" date="2013" name="Mar. Genomics">
        <title>Expression of sulfatases in Rhodopirellula baltica and the diversity of sulfatases in the genus Rhodopirellula.</title>
        <authorList>
            <person name="Wegner C.E."/>
            <person name="Richter-Heitmann T."/>
            <person name="Klindworth A."/>
            <person name="Klockow C."/>
            <person name="Richter M."/>
            <person name="Achstetter T."/>
            <person name="Glockner F.O."/>
            <person name="Harder J."/>
        </authorList>
    </citation>
    <scope>NUCLEOTIDE SEQUENCE [LARGE SCALE GENOMIC DNA]</scope>
    <source>
        <strain evidence="1 2">SM1</strain>
    </source>
</reference>
<dbReference type="AlphaFoldDB" id="M5RW83"/>